<dbReference type="AlphaFoldDB" id="A0A8C0IJG5"/>
<dbReference type="Proteomes" id="UP000694404">
    <property type="component" value="Unplaced"/>
</dbReference>
<proteinExistence type="predicted"/>
<reference evidence="2" key="2">
    <citation type="submission" date="2025-09" db="UniProtKB">
        <authorList>
            <consortium name="Ensembl"/>
        </authorList>
    </citation>
    <scope>IDENTIFICATION</scope>
</reference>
<organism evidence="2 3">
    <name type="scientific">Chelonoidis abingdonii</name>
    <name type="common">Abingdon island giant tortoise</name>
    <name type="synonym">Testudo abingdonii</name>
    <dbReference type="NCBI Taxonomy" id="106734"/>
    <lineage>
        <taxon>Eukaryota</taxon>
        <taxon>Metazoa</taxon>
        <taxon>Chordata</taxon>
        <taxon>Craniata</taxon>
        <taxon>Vertebrata</taxon>
        <taxon>Euteleostomi</taxon>
        <taxon>Archelosauria</taxon>
        <taxon>Testudinata</taxon>
        <taxon>Testudines</taxon>
        <taxon>Cryptodira</taxon>
        <taxon>Durocryptodira</taxon>
        <taxon>Testudinoidea</taxon>
        <taxon>Testudinidae</taxon>
        <taxon>Chelonoidis</taxon>
    </lineage>
</organism>
<reference evidence="2" key="1">
    <citation type="submission" date="2025-08" db="UniProtKB">
        <authorList>
            <consortium name="Ensembl"/>
        </authorList>
    </citation>
    <scope>IDENTIFICATION</scope>
</reference>
<accession>A0A8C0IJG5</accession>
<keyword evidence="3" id="KW-1185">Reference proteome</keyword>
<feature type="region of interest" description="Disordered" evidence="1">
    <location>
        <begin position="1"/>
        <end position="41"/>
    </location>
</feature>
<protein>
    <submittedName>
        <fullName evidence="2">Uncharacterized protein</fullName>
    </submittedName>
</protein>
<evidence type="ECO:0000313" key="3">
    <source>
        <dbReference type="Proteomes" id="UP000694404"/>
    </source>
</evidence>
<evidence type="ECO:0000256" key="1">
    <source>
        <dbReference type="SAM" id="MobiDB-lite"/>
    </source>
</evidence>
<dbReference type="Ensembl" id="ENSCABT00000000749.1">
    <property type="protein sequence ID" value="ENSCABP00000000689.1"/>
    <property type="gene ID" value="ENSCABG00000000615.1"/>
</dbReference>
<evidence type="ECO:0000313" key="2">
    <source>
        <dbReference type="Ensembl" id="ENSCABP00000000689.1"/>
    </source>
</evidence>
<name>A0A8C0IJG5_CHEAB</name>
<sequence length="158" mass="17311">MTPPDTVQKPTPVPGPVNQGPAVRTTPATEGDVSQAPANRTAASKIQKLYRTNRLKALREVLDGPPSYCTIPSECLHSYFLRVFGGMPRNDAQRPECLGPLPHVTTTDNLEADFTPKEVAARLSRTKNTAPGKDGIPYSLLRKRDPGYQLLLVRETSF</sequence>